<proteinExistence type="predicted"/>
<keyword evidence="3" id="KW-1185">Reference proteome</keyword>
<name>A0A2H3ANH2_9AGAR</name>
<evidence type="ECO:0000313" key="3">
    <source>
        <dbReference type="Proteomes" id="UP000218334"/>
    </source>
</evidence>
<gene>
    <name evidence="2" type="ORF">ARMSODRAFT_838458</name>
</gene>
<evidence type="ECO:0000256" key="1">
    <source>
        <dbReference type="SAM" id="MobiDB-lite"/>
    </source>
</evidence>
<sequence length="73" mass="8301">MVHPGAFQGKCKHFLMDEREGYAQAVQEDRAAEQIADVFHRYIKQFPISLPDNMEPSDEDLAKINNSALDPEP</sequence>
<dbReference type="Proteomes" id="UP000218334">
    <property type="component" value="Unassembled WGS sequence"/>
</dbReference>
<accession>A0A2H3ANH2</accession>
<dbReference type="AlphaFoldDB" id="A0A2H3ANH2"/>
<protein>
    <submittedName>
        <fullName evidence="2">Uncharacterized protein</fullName>
    </submittedName>
</protein>
<organism evidence="2 3">
    <name type="scientific">Armillaria solidipes</name>
    <dbReference type="NCBI Taxonomy" id="1076256"/>
    <lineage>
        <taxon>Eukaryota</taxon>
        <taxon>Fungi</taxon>
        <taxon>Dikarya</taxon>
        <taxon>Basidiomycota</taxon>
        <taxon>Agaricomycotina</taxon>
        <taxon>Agaricomycetes</taxon>
        <taxon>Agaricomycetidae</taxon>
        <taxon>Agaricales</taxon>
        <taxon>Marasmiineae</taxon>
        <taxon>Physalacriaceae</taxon>
        <taxon>Armillaria</taxon>
    </lineage>
</organism>
<dbReference type="STRING" id="1076256.A0A2H3ANH2"/>
<feature type="compositionally biased region" description="Polar residues" evidence="1">
    <location>
        <begin position="64"/>
        <end position="73"/>
    </location>
</feature>
<evidence type="ECO:0000313" key="2">
    <source>
        <dbReference type="EMBL" id="PBK60385.1"/>
    </source>
</evidence>
<reference evidence="3" key="1">
    <citation type="journal article" date="2017" name="Nat. Ecol. Evol.">
        <title>Genome expansion and lineage-specific genetic innovations in the forest pathogenic fungi Armillaria.</title>
        <authorList>
            <person name="Sipos G."/>
            <person name="Prasanna A.N."/>
            <person name="Walter M.C."/>
            <person name="O'Connor E."/>
            <person name="Balint B."/>
            <person name="Krizsan K."/>
            <person name="Kiss B."/>
            <person name="Hess J."/>
            <person name="Varga T."/>
            <person name="Slot J."/>
            <person name="Riley R."/>
            <person name="Boka B."/>
            <person name="Rigling D."/>
            <person name="Barry K."/>
            <person name="Lee J."/>
            <person name="Mihaltcheva S."/>
            <person name="LaButti K."/>
            <person name="Lipzen A."/>
            <person name="Waldron R."/>
            <person name="Moloney N.M."/>
            <person name="Sperisen C."/>
            <person name="Kredics L."/>
            <person name="Vagvoelgyi C."/>
            <person name="Patrignani A."/>
            <person name="Fitzpatrick D."/>
            <person name="Nagy I."/>
            <person name="Doyle S."/>
            <person name="Anderson J.B."/>
            <person name="Grigoriev I.V."/>
            <person name="Gueldener U."/>
            <person name="Muensterkoetter M."/>
            <person name="Nagy L.G."/>
        </authorList>
    </citation>
    <scope>NUCLEOTIDE SEQUENCE [LARGE SCALE GENOMIC DNA]</scope>
    <source>
        <strain evidence="3">28-4</strain>
    </source>
</reference>
<feature type="non-terminal residue" evidence="2">
    <location>
        <position position="73"/>
    </location>
</feature>
<dbReference type="EMBL" id="KZ293487">
    <property type="protein sequence ID" value="PBK60385.1"/>
    <property type="molecule type" value="Genomic_DNA"/>
</dbReference>
<feature type="region of interest" description="Disordered" evidence="1">
    <location>
        <begin position="50"/>
        <end position="73"/>
    </location>
</feature>